<keyword evidence="4" id="KW-0489">Methyltransferase</keyword>
<dbReference type="InterPro" id="IPR023370">
    <property type="entry name" value="TrmO-like_N"/>
</dbReference>
<accession>A0A840S3M9</accession>
<keyword evidence="4" id="KW-0808">Transferase</keyword>
<comment type="caution">
    <text evidence="4">The sequence shown here is derived from an EMBL/GenBank/DDBJ whole genome shotgun (WGS) entry which is preliminary data.</text>
</comment>
<dbReference type="PANTHER" id="PTHR12818:SF0">
    <property type="entry name" value="TRNA (ADENINE(37)-N6)-METHYLTRANSFERASE"/>
    <property type="match status" value="1"/>
</dbReference>
<protein>
    <submittedName>
        <fullName evidence="4">tRNA-Thr(GGU) m(6)t(6)A37 methyltransferase TsaA</fullName>
    </submittedName>
</protein>
<dbReference type="SUPFAM" id="SSF118196">
    <property type="entry name" value="YaeB-like"/>
    <property type="match status" value="1"/>
</dbReference>
<evidence type="ECO:0000256" key="1">
    <source>
        <dbReference type="ARBA" id="ARBA00022691"/>
    </source>
</evidence>
<sequence length="175" mass="19412">MPAVPGSAPLTPAQAQFVTMSFTLEAIAHVHAPRPHAEDDFWGGEEATITLAPNFGPEALQGLAAFSHVEIAYLFHEVAPEKIVSGARHPRNNPDWPAVGIFAQRGKNRPNRIGITICRLLRVEGNQLVVTELDAIDGTPVLDIKPVMAEFLPREAVRQPAWSHELMQQYWLRRE</sequence>
<evidence type="ECO:0000259" key="3">
    <source>
        <dbReference type="PROSITE" id="PS51668"/>
    </source>
</evidence>
<evidence type="ECO:0000313" key="4">
    <source>
        <dbReference type="EMBL" id="MBB5204048.1"/>
    </source>
</evidence>
<dbReference type="InterPro" id="IPR036414">
    <property type="entry name" value="YaeB_N_sf"/>
</dbReference>
<name>A0A840S3M9_9BURK</name>
<dbReference type="GO" id="GO:0008168">
    <property type="term" value="F:methyltransferase activity"/>
    <property type="evidence" value="ECO:0007669"/>
    <property type="project" value="UniProtKB-KW"/>
</dbReference>
<evidence type="ECO:0000313" key="5">
    <source>
        <dbReference type="Proteomes" id="UP000554837"/>
    </source>
</evidence>
<dbReference type="InterPro" id="IPR036413">
    <property type="entry name" value="YaeB-like_sf"/>
</dbReference>
<dbReference type="CDD" id="cd09281">
    <property type="entry name" value="UPF0066"/>
    <property type="match status" value="1"/>
</dbReference>
<gene>
    <name evidence="4" type="ORF">HNQ51_001341</name>
</gene>
<dbReference type="InterPro" id="IPR040372">
    <property type="entry name" value="YaeB-like"/>
</dbReference>
<dbReference type="Gene3D" id="2.40.30.70">
    <property type="entry name" value="YaeB-like"/>
    <property type="match status" value="1"/>
</dbReference>
<dbReference type="PROSITE" id="PS51668">
    <property type="entry name" value="TSAA_2"/>
    <property type="match status" value="1"/>
</dbReference>
<dbReference type="EMBL" id="JACHHO010000001">
    <property type="protein sequence ID" value="MBB5204048.1"/>
    <property type="molecule type" value="Genomic_DNA"/>
</dbReference>
<reference evidence="4 5" key="1">
    <citation type="submission" date="2020-08" db="EMBL/GenBank/DDBJ databases">
        <title>Genomic Encyclopedia of Type Strains, Phase IV (KMG-IV): sequencing the most valuable type-strain genomes for metagenomic binning, comparative biology and taxonomic classification.</title>
        <authorList>
            <person name="Goeker M."/>
        </authorList>
    </citation>
    <scope>NUCLEOTIDE SEQUENCE [LARGE SCALE GENOMIC DNA]</scope>
    <source>
        <strain evidence="4 5">DSM 23958</strain>
    </source>
</reference>
<dbReference type="RefSeq" id="WP_246071401.1">
    <property type="nucleotide sequence ID" value="NZ_CP040709.1"/>
</dbReference>
<dbReference type="Proteomes" id="UP000554837">
    <property type="component" value="Unassembled WGS sequence"/>
</dbReference>
<organism evidence="4 5">
    <name type="scientific">Inhella inkyongensis</name>
    <dbReference type="NCBI Taxonomy" id="392593"/>
    <lineage>
        <taxon>Bacteria</taxon>
        <taxon>Pseudomonadati</taxon>
        <taxon>Pseudomonadota</taxon>
        <taxon>Betaproteobacteria</taxon>
        <taxon>Burkholderiales</taxon>
        <taxon>Sphaerotilaceae</taxon>
        <taxon>Inhella</taxon>
    </lineage>
</organism>
<proteinExistence type="inferred from homology"/>
<feature type="domain" description="TsaA-like" evidence="3">
    <location>
        <begin position="24"/>
        <end position="156"/>
    </location>
</feature>
<comment type="similarity">
    <text evidence="2">Belongs to the tRNA methyltransferase O family.</text>
</comment>
<dbReference type="GO" id="GO:0032259">
    <property type="term" value="P:methylation"/>
    <property type="evidence" value="ECO:0007669"/>
    <property type="project" value="UniProtKB-KW"/>
</dbReference>
<evidence type="ECO:0000256" key="2">
    <source>
        <dbReference type="ARBA" id="ARBA00033753"/>
    </source>
</evidence>
<dbReference type="Pfam" id="PF01980">
    <property type="entry name" value="TrmO_N"/>
    <property type="match status" value="1"/>
</dbReference>
<dbReference type="AlphaFoldDB" id="A0A840S3M9"/>
<keyword evidence="1" id="KW-0949">S-adenosyl-L-methionine</keyword>
<keyword evidence="5" id="KW-1185">Reference proteome</keyword>
<dbReference type="PANTHER" id="PTHR12818">
    <property type="entry name" value="TRNA (ADENINE(37)-N6)-METHYLTRANSFERASE"/>
    <property type="match status" value="1"/>
</dbReference>